<feature type="domain" description="Anti-sigma K factor RskA C-terminal" evidence="5">
    <location>
        <begin position="105"/>
        <end position="230"/>
    </location>
</feature>
<comment type="caution">
    <text evidence="6">The sequence shown here is derived from an EMBL/GenBank/DDBJ whole genome shotgun (WGS) entry which is preliminary data.</text>
</comment>
<gene>
    <name evidence="6" type="ORF">E1263_00285</name>
</gene>
<keyword evidence="4" id="KW-1133">Transmembrane helix</keyword>
<dbReference type="RefSeq" id="WP_132164015.1">
    <property type="nucleotide sequence ID" value="NZ_SMKX01000001.1"/>
</dbReference>
<dbReference type="InterPro" id="IPR041916">
    <property type="entry name" value="Anti_sigma_zinc_sf"/>
</dbReference>
<evidence type="ECO:0000256" key="3">
    <source>
        <dbReference type="SAM" id="MobiDB-lite"/>
    </source>
</evidence>
<name>A0A4R4ZYI6_9ACTN</name>
<reference evidence="6 7" key="1">
    <citation type="submission" date="2019-03" db="EMBL/GenBank/DDBJ databases">
        <title>Draft genome sequences of novel Actinobacteria.</title>
        <authorList>
            <person name="Sahin N."/>
            <person name="Ay H."/>
            <person name="Saygin H."/>
        </authorList>
    </citation>
    <scope>NUCLEOTIDE SEQUENCE [LARGE SCALE GENOMIC DNA]</scope>
    <source>
        <strain evidence="6 7">JCM 13523</strain>
    </source>
</reference>
<keyword evidence="7" id="KW-1185">Reference proteome</keyword>
<feature type="transmembrane region" description="Helical" evidence="4">
    <location>
        <begin position="104"/>
        <end position="126"/>
    </location>
</feature>
<keyword evidence="4" id="KW-0812">Transmembrane</keyword>
<dbReference type="InterPro" id="IPR018764">
    <property type="entry name" value="RskA_C"/>
</dbReference>
<dbReference type="Gene3D" id="1.10.10.1320">
    <property type="entry name" value="Anti-sigma factor, zinc-finger domain"/>
    <property type="match status" value="1"/>
</dbReference>
<proteinExistence type="predicted"/>
<dbReference type="Proteomes" id="UP000295124">
    <property type="component" value="Unassembled WGS sequence"/>
</dbReference>
<dbReference type="EMBL" id="SMKX01000001">
    <property type="protein sequence ID" value="TDD63426.1"/>
    <property type="molecule type" value="Genomic_DNA"/>
</dbReference>
<evidence type="ECO:0000259" key="5">
    <source>
        <dbReference type="Pfam" id="PF10099"/>
    </source>
</evidence>
<keyword evidence="1" id="KW-0805">Transcription regulation</keyword>
<keyword evidence="4" id="KW-0472">Membrane</keyword>
<organism evidence="6 7">
    <name type="scientific">Kribbella antibiotica</name>
    <dbReference type="NCBI Taxonomy" id="190195"/>
    <lineage>
        <taxon>Bacteria</taxon>
        <taxon>Bacillati</taxon>
        <taxon>Actinomycetota</taxon>
        <taxon>Actinomycetes</taxon>
        <taxon>Propionibacteriales</taxon>
        <taxon>Kribbellaceae</taxon>
        <taxon>Kribbella</taxon>
    </lineage>
</organism>
<evidence type="ECO:0000313" key="7">
    <source>
        <dbReference type="Proteomes" id="UP000295124"/>
    </source>
</evidence>
<dbReference type="AlphaFoldDB" id="A0A4R4ZYI6"/>
<dbReference type="Pfam" id="PF10099">
    <property type="entry name" value="RskA_C"/>
    <property type="match status" value="1"/>
</dbReference>
<protein>
    <recommendedName>
        <fullName evidence="5">Anti-sigma K factor RskA C-terminal domain-containing protein</fullName>
    </recommendedName>
</protein>
<dbReference type="OrthoDB" id="4328740at2"/>
<feature type="region of interest" description="Disordered" evidence="3">
    <location>
        <begin position="223"/>
        <end position="243"/>
    </location>
</feature>
<keyword evidence="2" id="KW-0804">Transcription</keyword>
<evidence type="ECO:0000256" key="4">
    <source>
        <dbReference type="SAM" id="Phobius"/>
    </source>
</evidence>
<evidence type="ECO:0000256" key="1">
    <source>
        <dbReference type="ARBA" id="ARBA00023015"/>
    </source>
</evidence>
<evidence type="ECO:0000256" key="2">
    <source>
        <dbReference type="ARBA" id="ARBA00023163"/>
    </source>
</evidence>
<dbReference type="GO" id="GO:0005886">
    <property type="term" value="C:plasma membrane"/>
    <property type="evidence" value="ECO:0007669"/>
    <property type="project" value="InterPro"/>
</dbReference>
<accession>A0A4R4ZYI6</accession>
<evidence type="ECO:0000313" key="6">
    <source>
        <dbReference type="EMBL" id="TDD63426.1"/>
    </source>
</evidence>
<sequence length="243" mass="25554">MTTHLDDELLAQWAMGEGGPDESGTAHLASCDRCTTTLAELQLMLGEMHDLPQLETPPAELWARITDELSLDPEDAEDAPVAPVTRLPEERRTAASRRFRGRTLAVAATVAALLGAGVGVGGTALLRDDEKAPPVEVAIKLDPLEGKAGAGTADLVQATSGGQLKVTASGLSANQGFYEVWMINTDGKRMVSLGVLNPSSGGTFQIPGQIIAQGYRIIDISLEPDDGNPEHSHDSIIRGTLPA</sequence>